<protein>
    <submittedName>
        <fullName evidence="1">Uncharacterized protein</fullName>
    </submittedName>
</protein>
<dbReference type="Proteomes" id="UP000008801">
    <property type="component" value="Chromosome"/>
</dbReference>
<organism evidence="1 2">
    <name type="scientific">Faecalitalea cylindroides T2-87</name>
    <dbReference type="NCBI Taxonomy" id="717960"/>
    <lineage>
        <taxon>Bacteria</taxon>
        <taxon>Bacillati</taxon>
        <taxon>Bacillota</taxon>
        <taxon>Erysipelotrichia</taxon>
        <taxon>Erysipelotrichales</taxon>
        <taxon>Erysipelotrichaceae</taxon>
        <taxon>Faecalitalea</taxon>
    </lineage>
</organism>
<evidence type="ECO:0000313" key="1">
    <source>
        <dbReference type="EMBL" id="CBK88964.1"/>
    </source>
</evidence>
<sequence>MATKAIEMAIVNAATKAKAAYGLTSYMKLHK</sequence>
<dbReference type="AlphaFoldDB" id="D4JFJ2"/>
<proteinExistence type="predicted"/>
<dbReference type="HOGENOM" id="CLU_3396606_0_0_9"/>
<reference evidence="1 2" key="1">
    <citation type="submission" date="2010-03" db="EMBL/GenBank/DDBJ databases">
        <title>The genome sequence of Eubacterium cylindroides T2-87.</title>
        <authorList>
            <consortium name="metaHIT consortium -- http://www.metahit.eu/"/>
            <person name="Pajon A."/>
            <person name="Turner K."/>
            <person name="Parkhill J."/>
            <person name="Duncan S."/>
            <person name="Flint H."/>
        </authorList>
    </citation>
    <scope>NUCLEOTIDE SEQUENCE [LARGE SCALE GENOMIC DNA]</scope>
    <source>
        <strain evidence="1 2">T2-87</strain>
    </source>
</reference>
<dbReference type="STRING" id="717960.EC1_16490"/>
<dbReference type="EMBL" id="FP929041">
    <property type="protein sequence ID" value="CBK88964.1"/>
    <property type="molecule type" value="Genomic_DNA"/>
</dbReference>
<gene>
    <name evidence="1" type="ORF">EC1_16490</name>
</gene>
<name>D4JFJ2_9FIRM</name>
<accession>D4JFJ2</accession>
<evidence type="ECO:0000313" key="2">
    <source>
        <dbReference type="Proteomes" id="UP000008801"/>
    </source>
</evidence>
<dbReference type="KEGG" id="euc:EC1_16490"/>
<reference evidence="1 2" key="2">
    <citation type="submission" date="2010-03" db="EMBL/GenBank/DDBJ databases">
        <authorList>
            <person name="Pajon A."/>
        </authorList>
    </citation>
    <scope>NUCLEOTIDE SEQUENCE [LARGE SCALE GENOMIC DNA]</scope>
    <source>
        <strain evidence="1 2">T2-87</strain>
    </source>
</reference>